<gene>
    <name evidence="2" type="ORF">SAMN05444354_12114</name>
</gene>
<dbReference type="Proteomes" id="UP000182719">
    <property type="component" value="Unassembled WGS sequence"/>
</dbReference>
<evidence type="ECO:0000256" key="1">
    <source>
        <dbReference type="SAM" id="MobiDB-lite"/>
    </source>
</evidence>
<evidence type="ECO:0000313" key="2">
    <source>
        <dbReference type="EMBL" id="SEM68423.1"/>
    </source>
</evidence>
<dbReference type="OrthoDB" id="34459at2"/>
<sequence length="117" mass="13013">MRYPVTPDGRYFVVRGRLWRCANPALGPRQRGVLTHALMRARADVGRALAAGDTEAEREARARVNRAKIGLGERGPVWWTDGAPDFNRHLAKNTPYAGWYAGLGPSAEPPPRPRRRG</sequence>
<evidence type="ECO:0000313" key="3">
    <source>
        <dbReference type="Proteomes" id="UP000182719"/>
    </source>
</evidence>
<keyword evidence="3" id="KW-1185">Reference proteome</keyword>
<organism evidence="2 3">
    <name type="scientific">Stigmatella aurantiaca</name>
    <dbReference type="NCBI Taxonomy" id="41"/>
    <lineage>
        <taxon>Bacteria</taxon>
        <taxon>Pseudomonadati</taxon>
        <taxon>Myxococcota</taxon>
        <taxon>Myxococcia</taxon>
        <taxon>Myxococcales</taxon>
        <taxon>Cystobacterineae</taxon>
        <taxon>Archangiaceae</taxon>
        <taxon>Stigmatella</taxon>
    </lineage>
</organism>
<feature type="region of interest" description="Disordered" evidence="1">
    <location>
        <begin position="98"/>
        <end position="117"/>
    </location>
</feature>
<protein>
    <submittedName>
        <fullName evidence="2">Uncharacterized protein</fullName>
    </submittedName>
</protein>
<reference evidence="3" key="1">
    <citation type="submission" date="2016-10" db="EMBL/GenBank/DDBJ databases">
        <authorList>
            <person name="Varghese N."/>
            <person name="Submissions S."/>
        </authorList>
    </citation>
    <scope>NUCLEOTIDE SEQUENCE [LARGE SCALE GENOMIC DNA]</scope>
    <source>
        <strain evidence="3">DSM 17044</strain>
    </source>
</reference>
<proteinExistence type="predicted"/>
<accession>A0A1H8ACY6</accession>
<dbReference type="AlphaFoldDB" id="A0A1H8ACY6"/>
<dbReference type="EMBL" id="FOAP01000021">
    <property type="protein sequence ID" value="SEM68423.1"/>
    <property type="molecule type" value="Genomic_DNA"/>
</dbReference>
<name>A0A1H8ACY6_STIAU</name>
<dbReference type="RefSeq" id="WP_075009941.1">
    <property type="nucleotide sequence ID" value="NZ_FOAP01000021.1"/>
</dbReference>